<dbReference type="InterPro" id="IPR000644">
    <property type="entry name" value="CBS_dom"/>
</dbReference>
<dbReference type="RefSeq" id="WP_114401443.1">
    <property type="nucleotide sequence ID" value="NZ_QPGB01000001.1"/>
</dbReference>
<proteinExistence type="predicted"/>
<protein>
    <submittedName>
        <fullName evidence="3">CBS domain-containing protein</fullName>
    </submittedName>
</protein>
<dbReference type="PROSITE" id="PS51371">
    <property type="entry name" value="CBS"/>
    <property type="match status" value="1"/>
</dbReference>
<feature type="domain" description="CBS" evidence="2">
    <location>
        <begin position="39"/>
        <end position="100"/>
    </location>
</feature>
<accession>A0A368L6Q4</accession>
<comment type="caution">
    <text evidence="3">The sequence shown here is derived from an EMBL/GenBank/DDBJ whole genome shotgun (WGS) entry which is preliminary data.</text>
</comment>
<dbReference type="Pfam" id="PF00571">
    <property type="entry name" value="CBS"/>
    <property type="match status" value="1"/>
</dbReference>
<dbReference type="PROSITE" id="PS51257">
    <property type="entry name" value="PROKAR_LIPOPROTEIN"/>
    <property type="match status" value="1"/>
</dbReference>
<dbReference type="SUPFAM" id="SSF54631">
    <property type="entry name" value="CBS-domain pair"/>
    <property type="match status" value="1"/>
</dbReference>
<gene>
    <name evidence="3" type="ORF">DU000_00685</name>
</gene>
<evidence type="ECO:0000313" key="3">
    <source>
        <dbReference type="EMBL" id="RCS59294.1"/>
    </source>
</evidence>
<dbReference type="Proteomes" id="UP000252357">
    <property type="component" value="Unassembled WGS sequence"/>
</dbReference>
<dbReference type="InterPro" id="IPR046342">
    <property type="entry name" value="CBS_dom_sf"/>
</dbReference>
<dbReference type="EMBL" id="QPGB01000001">
    <property type="protein sequence ID" value="RCS59294.1"/>
    <property type="molecule type" value="Genomic_DNA"/>
</dbReference>
<reference evidence="3 4" key="1">
    <citation type="journal article" date="2018" name="Int. J. Syst. Evol. Microbiol.">
        <title>Parvibium lacunae gen. nov., sp. nov., a new member of the family Alcaligenaceae isolated from a freshwater pond.</title>
        <authorList>
            <person name="Chen W.M."/>
            <person name="Xie P.B."/>
            <person name="Hsu M.Y."/>
            <person name="Sheu S.Y."/>
        </authorList>
    </citation>
    <scope>NUCLEOTIDE SEQUENCE [LARGE SCALE GENOMIC DNA]</scope>
    <source>
        <strain evidence="3 4">KMB9</strain>
    </source>
</reference>
<sequence>MPQFKSLQTQSVQAVQACVRDGVYAPKQVGLNSPATKVMTDFHNIPPVTIQADAQIEQCHKAMIMAGVKSLIVADGKNQILGLVTAYDVMGEKPMQMVQERGVKFNELTVRDVMRPASELQTISMSAVETAEVGHIIQTLQALAVHYLLVTEMDGAANVLRGLFSAAQIGRQLNMHVNVESGAQTFAQIEAAVAAA</sequence>
<dbReference type="Gene3D" id="3.10.580.10">
    <property type="entry name" value="CBS-domain"/>
    <property type="match status" value="1"/>
</dbReference>
<organism evidence="3 4">
    <name type="scientific">Parvibium lacunae</name>
    <dbReference type="NCBI Taxonomy" id="1888893"/>
    <lineage>
        <taxon>Bacteria</taxon>
        <taxon>Pseudomonadati</taxon>
        <taxon>Pseudomonadota</taxon>
        <taxon>Betaproteobacteria</taxon>
        <taxon>Burkholderiales</taxon>
        <taxon>Alcaligenaceae</taxon>
        <taxon>Parvibium</taxon>
    </lineage>
</organism>
<dbReference type="OrthoDB" id="5295117at2"/>
<keyword evidence="4" id="KW-1185">Reference proteome</keyword>
<evidence type="ECO:0000259" key="2">
    <source>
        <dbReference type="PROSITE" id="PS51371"/>
    </source>
</evidence>
<evidence type="ECO:0000256" key="1">
    <source>
        <dbReference type="PROSITE-ProRule" id="PRU00703"/>
    </source>
</evidence>
<dbReference type="AlphaFoldDB" id="A0A368L6Q4"/>
<evidence type="ECO:0000313" key="4">
    <source>
        <dbReference type="Proteomes" id="UP000252357"/>
    </source>
</evidence>
<name>A0A368L6Q4_9BURK</name>
<keyword evidence="1" id="KW-0129">CBS domain</keyword>